<sequence length="192" mass="20723">MRQTLLLGLVLGMLAQTFSFTFGGTFKSAGSSSDHIRKVAGKTFKKGATFFGVRFKVAGNAAKKISNGIGNAASAIGSGAKKAGEKLGTLSKSVGDSIGPVFESLPSFMKDVMQRIGGWANNSKVEATLAHATFEAHPHPKLYSEIYPPYPKESIFQDSKSPATIPKIREYQPMTKEPLPLAEVQRNRKMKE</sequence>
<reference evidence="3 4" key="1">
    <citation type="submission" date="2024-08" db="EMBL/GenBank/DDBJ databases">
        <authorList>
            <person name="Cucini C."/>
            <person name="Frati F."/>
        </authorList>
    </citation>
    <scope>NUCLEOTIDE SEQUENCE [LARGE SCALE GENOMIC DNA]</scope>
</reference>
<dbReference type="EMBL" id="CAXLJM020000065">
    <property type="protein sequence ID" value="CAL8121210.1"/>
    <property type="molecule type" value="Genomic_DNA"/>
</dbReference>
<organism evidence="3 4">
    <name type="scientific">Orchesella dallaii</name>
    <dbReference type="NCBI Taxonomy" id="48710"/>
    <lineage>
        <taxon>Eukaryota</taxon>
        <taxon>Metazoa</taxon>
        <taxon>Ecdysozoa</taxon>
        <taxon>Arthropoda</taxon>
        <taxon>Hexapoda</taxon>
        <taxon>Collembola</taxon>
        <taxon>Entomobryomorpha</taxon>
        <taxon>Entomobryoidea</taxon>
        <taxon>Orchesellidae</taxon>
        <taxon>Orchesellinae</taxon>
        <taxon>Orchesella</taxon>
    </lineage>
</organism>
<proteinExistence type="predicted"/>
<evidence type="ECO:0000256" key="2">
    <source>
        <dbReference type="SAM" id="SignalP"/>
    </source>
</evidence>
<evidence type="ECO:0000313" key="3">
    <source>
        <dbReference type="EMBL" id="CAL8121210.1"/>
    </source>
</evidence>
<dbReference type="Proteomes" id="UP001642540">
    <property type="component" value="Unassembled WGS sequence"/>
</dbReference>
<accession>A0ABP1RD86</accession>
<evidence type="ECO:0000313" key="4">
    <source>
        <dbReference type="Proteomes" id="UP001642540"/>
    </source>
</evidence>
<feature type="signal peptide" evidence="2">
    <location>
        <begin position="1"/>
        <end position="19"/>
    </location>
</feature>
<evidence type="ECO:0000256" key="1">
    <source>
        <dbReference type="SAM" id="MobiDB-lite"/>
    </source>
</evidence>
<feature type="region of interest" description="Disordered" evidence="1">
    <location>
        <begin position="169"/>
        <end position="192"/>
    </location>
</feature>
<keyword evidence="2" id="KW-0732">Signal</keyword>
<keyword evidence="4" id="KW-1185">Reference proteome</keyword>
<name>A0ABP1RD86_9HEXA</name>
<feature type="chain" id="PRO_5045355515" evidence="2">
    <location>
        <begin position="20"/>
        <end position="192"/>
    </location>
</feature>
<protein>
    <submittedName>
        <fullName evidence="3">Uncharacterized protein</fullName>
    </submittedName>
</protein>
<gene>
    <name evidence="3" type="ORF">ODALV1_LOCUS19272</name>
</gene>
<comment type="caution">
    <text evidence="3">The sequence shown here is derived from an EMBL/GenBank/DDBJ whole genome shotgun (WGS) entry which is preliminary data.</text>
</comment>